<keyword evidence="6" id="KW-0472">Membrane</keyword>
<reference evidence="12 13" key="2">
    <citation type="journal article" date="2012" name="Proc. Natl. Acad. Sci. U.S.A.">
        <title>Antigenic diversity is generated by distinct evolutionary mechanisms in African trypanosome species.</title>
        <authorList>
            <person name="Jackson A.P."/>
            <person name="Berry A."/>
            <person name="Aslett M."/>
            <person name="Allison H.C."/>
            <person name="Burton P."/>
            <person name="Vavrova-Anderson J."/>
            <person name="Brown R."/>
            <person name="Browne H."/>
            <person name="Corton N."/>
            <person name="Hauser H."/>
            <person name="Gamble J."/>
            <person name="Gilderthorp R."/>
            <person name="Marcello L."/>
            <person name="McQuillan J."/>
            <person name="Otto T.D."/>
            <person name="Quail M.A."/>
            <person name="Sanders M.J."/>
            <person name="van Tonder A."/>
            <person name="Ginger M.L."/>
            <person name="Field M.C."/>
            <person name="Barry J.D."/>
            <person name="Hertz-Fowler C."/>
            <person name="Berriman M."/>
        </authorList>
    </citation>
    <scope>NUCLEOTIDE SEQUENCE [LARGE SCALE GENOMIC DNA]</scope>
    <source>
        <strain evidence="12 13">IL3000</strain>
    </source>
</reference>
<accession>F9WIH4</accession>
<comment type="caution">
    <text evidence="12">The sequence shown here is derived from an EMBL/GenBank/DDBJ whole genome shotgun (WGS) entry which is preliminary data.</text>
</comment>
<feature type="coiled-coil region" evidence="9">
    <location>
        <begin position="347"/>
        <end position="374"/>
    </location>
</feature>
<evidence type="ECO:0000256" key="6">
    <source>
        <dbReference type="ARBA" id="ARBA00023136"/>
    </source>
</evidence>
<evidence type="ECO:0000256" key="9">
    <source>
        <dbReference type="SAM" id="Coils"/>
    </source>
</evidence>
<keyword evidence="3" id="KW-1003">Cell membrane</keyword>
<keyword evidence="8" id="KW-0449">Lipoprotein</keyword>
<feature type="domain" description="Trypanosome variant surface glycoprotein B-type N-terminal" evidence="11">
    <location>
        <begin position="95"/>
        <end position="360"/>
    </location>
</feature>
<evidence type="ECO:0000256" key="8">
    <source>
        <dbReference type="ARBA" id="ARBA00023288"/>
    </source>
</evidence>
<feature type="chain" id="PRO_5003389172" evidence="10">
    <location>
        <begin position="24"/>
        <end position="422"/>
    </location>
</feature>
<dbReference type="Proteomes" id="UP000000702">
    <property type="component" value="Unassembled WGS sequence"/>
</dbReference>
<dbReference type="EMBL" id="CAEQ01002592">
    <property type="protein sequence ID" value="CCD17121.1"/>
    <property type="molecule type" value="Genomic_DNA"/>
</dbReference>
<dbReference type="GO" id="GO:0005886">
    <property type="term" value="C:plasma membrane"/>
    <property type="evidence" value="ECO:0007669"/>
    <property type="project" value="UniProtKB-SubCell"/>
</dbReference>
<evidence type="ECO:0000256" key="10">
    <source>
        <dbReference type="SAM" id="SignalP"/>
    </source>
</evidence>
<feature type="signal peptide" evidence="10">
    <location>
        <begin position="1"/>
        <end position="23"/>
    </location>
</feature>
<name>F9WIH4_TRYCI</name>
<feature type="domain" description="Trypanosome variant surface glycoprotein B-type N-terminal" evidence="11">
    <location>
        <begin position="23"/>
        <end position="93"/>
    </location>
</feature>
<keyword evidence="9" id="KW-0175">Coiled coil</keyword>
<evidence type="ECO:0000313" key="12">
    <source>
        <dbReference type="EMBL" id="CCD17121.1"/>
    </source>
</evidence>
<gene>
    <name evidence="12" type="ORF">TCIL3000_0_19700</name>
</gene>
<evidence type="ECO:0000256" key="5">
    <source>
        <dbReference type="ARBA" id="ARBA00022729"/>
    </source>
</evidence>
<evidence type="ECO:0000256" key="2">
    <source>
        <dbReference type="ARBA" id="ARBA00004609"/>
    </source>
</evidence>
<sequence>MEFFMNAIAVAIFTCSIVKDTAAQGAQVQNNDNSEQFALLCRIYNVAKNPPIHHVDLQDPNKIVEDIDALNSSLYEEKHINETEQVENSSDVQLKLTTTREAAVAQALLSRITQKAHTILEEIRKVNATRNIEKVKGEFAKVVLGEMMNESHLCDGALKDVKDRATACGNTGHSSKGASAGKNLVVDFFCLCAMRTDNSRQDKDGIENVCGVYVGSSKKNGNHGWGDACPVTSSTMWASIKKECGKRLQHYPKSTKDGHEVLEDFLKHLELGGVYRWETTGKESSRKAGILGTGVASEKEGKNILCDGKKGEKNGQPPGGVCVYYGPSDWGNNIPWMVKFKTALASADALNNKTATIQRDIDKLQKLLRRAEEIYHTTQVITEIQHPAVPKDFQTAAKRLTAYNAAWRQHPYAHSILLFVLL</sequence>
<keyword evidence="13" id="KW-1185">Reference proteome</keyword>
<dbReference type="InterPro" id="IPR025932">
    <property type="entry name" value="Trypano_VSG_B_N_dom"/>
</dbReference>
<proteinExistence type="predicted"/>
<evidence type="ECO:0000313" key="13">
    <source>
        <dbReference type="Proteomes" id="UP000000702"/>
    </source>
</evidence>
<comment type="function">
    <text evidence="1">VSG forms a coat on the surface of the parasite. The trypanosome evades the immune response of the host by expressing a series of antigenically distinct VSGs from an estimated 1000 VSG genes.</text>
</comment>
<keyword evidence="5 10" id="KW-0732">Signal</keyword>
<dbReference type="AlphaFoldDB" id="F9WIH4"/>
<evidence type="ECO:0000256" key="1">
    <source>
        <dbReference type="ARBA" id="ARBA00002523"/>
    </source>
</evidence>
<organism evidence="12 13">
    <name type="scientific">Trypanosoma congolense (strain IL3000)</name>
    <dbReference type="NCBI Taxonomy" id="1068625"/>
    <lineage>
        <taxon>Eukaryota</taxon>
        <taxon>Discoba</taxon>
        <taxon>Euglenozoa</taxon>
        <taxon>Kinetoplastea</taxon>
        <taxon>Metakinetoplastina</taxon>
        <taxon>Trypanosomatida</taxon>
        <taxon>Trypanosomatidae</taxon>
        <taxon>Trypanosoma</taxon>
        <taxon>Nannomonas</taxon>
    </lineage>
</organism>
<dbReference type="VEuPathDB" id="TriTrypDB:TcIL3000_0_19700"/>
<dbReference type="Pfam" id="PF13206">
    <property type="entry name" value="VSG_B"/>
    <property type="match status" value="2"/>
</dbReference>
<keyword evidence="4" id="KW-0336">GPI-anchor</keyword>
<dbReference type="GO" id="GO:0098552">
    <property type="term" value="C:side of membrane"/>
    <property type="evidence" value="ECO:0007669"/>
    <property type="project" value="UniProtKB-KW"/>
</dbReference>
<keyword evidence="7" id="KW-0325">Glycoprotein</keyword>
<evidence type="ECO:0000256" key="3">
    <source>
        <dbReference type="ARBA" id="ARBA00022475"/>
    </source>
</evidence>
<comment type="subcellular location">
    <subcellularLocation>
        <location evidence="2">Cell membrane</location>
        <topology evidence="2">Lipid-anchor</topology>
        <topology evidence="2">GPI-anchor</topology>
    </subcellularLocation>
</comment>
<reference evidence="13" key="1">
    <citation type="submission" date="2011-07" db="EMBL/GenBank/DDBJ databases">
        <title>Divergent evolution of antigenic variation in African trypanosomes.</title>
        <authorList>
            <person name="Jackson A.P."/>
            <person name="Berry A."/>
            <person name="Allison H.C."/>
            <person name="Burton P."/>
            <person name="Anderson J."/>
            <person name="Aslett M."/>
            <person name="Brown R."/>
            <person name="Corton N."/>
            <person name="Harris D."/>
            <person name="Hauser H."/>
            <person name="Gamble J."/>
            <person name="Gilderthorp R."/>
            <person name="McQuillan J."/>
            <person name="Quail M.A."/>
            <person name="Sanders M."/>
            <person name="Van Tonder A."/>
            <person name="Ginger M.L."/>
            <person name="Donelson J.E."/>
            <person name="Field M.C."/>
            <person name="Barry J.D."/>
            <person name="Berriman M."/>
            <person name="Hertz-Fowler C."/>
        </authorList>
    </citation>
    <scope>NUCLEOTIDE SEQUENCE [LARGE SCALE GENOMIC DNA]</scope>
    <source>
        <strain evidence="13">IL3000</strain>
    </source>
</reference>
<evidence type="ECO:0000256" key="4">
    <source>
        <dbReference type="ARBA" id="ARBA00022622"/>
    </source>
</evidence>
<evidence type="ECO:0000256" key="7">
    <source>
        <dbReference type="ARBA" id="ARBA00023180"/>
    </source>
</evidence>
<evidence type="ECO:0000259" key="11">
    <source>
        <dbReference type="Pfam" id="PF13206"/>
    </source>
</evidence>
<protein>
    <submittedName>
        <fullName evidence="12">Variant surface glycoprotein</fullName>
    </submittedName>
</protein>